<evidence type="ECO:0000256" key="6">
    <source>
        <dbReference type="ARBA" id="ARBA00022801"/>
    </source>
</evidence>
<keyword evidence="3" id="KW-0964">Secreted</keyword>
<gene>
    <name evidence="13" type="ORF">THASP1DRAFT_22805</name>
</gene>
<evidence type="ECO:0000256" key="1">
    <source>
        <dbReference type="ARBA" id="ARBA00011073"/>
    </source>
</evidence>
<dbReference type="Pfam" id="PF00082">
    <property type="entry name" value="Peptidase_S8"/>
    <property type="match status" value="2"/>
</dbReference>
<dbReference type="Gene3D" id="3.50.30.30">
    <property type="match status" value="2"/>
</dbReference>
<dbReference type="Gene3D" id="3.40.50.200">
    <property type="entry name" value="Peptidase S8/S53 domain"/>
    <property type="match status" value="2"/>
</dbReference>
<dbReference type="Proteomes" id="UP000271241">
    <property type="component" value="Unassembled WGS sequence"/>
</dbReference>
<dbReference type="InterPro" id="IPR050131">
    <property type="entry name" value="Peptidase_S8_subtilisin-like"/>
</dbReference>
<keyword evidence="6 9" id="KW-0378">Hydrolase</keyword>
<keyword evidence="7 9" id="KW-0720">Serine protease</keyword>
<proteinExistence type="inferred from homology"/>
<keyword evidence="4 9" id="KW-0645">Protease</keyword>
<evidence type="ECO:0000256" key="9">
    <source>
        <dbReference type="PROSITE-ProRule" id="PRU01240"/>
    </source>
</evidence>
<feature type="domain" description="Peptidase S8/S53" evidence="11">
    <location>
        <begin position="104"/>
        <end position="376"/>
    </location>
</feature>
<dbReference type="STRING" id="78915.A0A4P9XT49"/>
<evidence type="ECO:0000256" key="4">
    <source>
        <dbReference type="ARBA" id="ARBA00022670"/>
    </source>
</evidence>
<evidence type="ECO:0000259" key="11">
    <source>
        <dbReference type="Pfam" id="PF00082"/>
    </source>
</evidence>
<dbReference type="InterPro" id="IPR023828">
    <property type="entry name" value="Peptidase_S8_Ser-AS"/>
</dbReference>
<dbReference type="GO" id="GO:0006508">
    <property type="term" value="P:proteolysis"/>
    <property type="evidence" value="ECO:0007669"/>
    <property type="project" value="UniProtKB-KW"/>
</dbReference>
<reference evidence="14" key="1">
    <citation type="journal article" date="2018" name="Nat. Microbiol.">
        <title>Leveraging single-cell genomics to expand the fungal tree of life.</title>
        <authorList>
            <person name="Ahrendt S.R."/>
            <person name="Quandt C.A."/>
            <person name="Ciobanu D."/>
            <person name="Clum A."/>
            <person name="Salamov A."/>
            <person name="Andreopoulos B."/>
            <person name="Cheng J.F."/>
            <person name="Woyke T."/>
            <person name="Pelin A."/>
            <person name="Henrissat B."/>
            <person name="Reynolds N.K."/>
            <person name="Benny G.L."/>
            <person name="Smith M.E."/>
            <person name="James T.Y."/>
            <person name="Grigoriev I.V."/>
        </authorList>
    </citation>
    <scope>NUCLEOTIDE SEQUENCE [LARGE SCALE GENOMIC DNA]</scope>
    <source>
        <strain evidence="14">RSA 1356</strain>
    </source>
</reference>
<dbReference type="Pfam" id="PF02225">
    <property type="entry name" value="PA"/>
    <property type="match status" value="1"/>
</dbReference>
<evidence type="ECO:0000256" key="8">
    <source>
        <dbReference type="PIRSR" id="PIRSR615500-1"/>
    </source>
</evidence>
<dbReference type="InterPro" id="IPR023827">
    <property type="entry name" value="Peptidase_S8_Asp-AS"/>
</dbReference>
<dbReference type="AlphaFoldDB" id="A0A4P9XT49"/>
<dbReference type="PROSITE" id="PS00138">
    <property type="entry name" value="SUBTILASE_SER"/>
    <property type="match status" value="1"/>
</dbReference>
<dbReference type="InterPro" id="IPR046450">
    <property type="entry name" value="PA_dom_sf"/>
</dbReference>
<accession>A0A4P9XT49</accession>
<keyword evidence="14" id="KW-1185">Reference proteome</keyword>
<dbReference type="SUPFAM" id="SSF52743">
    <property type="entry name" value="Subtilisin-like"/>
    <property type="match status" value="1"/>
</dbReference>
<evidence type="ECO:0000256" key="5">
    <source>
        <dbReference type="ARBA" id="ARBA00022729"/>
    </source>
</evidence>
<dbReference type="InterPro" id="IPR036852">
    <property type="entry name" value="Peptidase_S8/S53_dom_sf"/>
</dbReference>
<organism evidence="13 14">
    <name type="scientific">Thamnocephalis sphaerospora</name>
    <dbReference type="NCBI Taxonomy" id="78915"/>
    <lineage>
        <taxon>Eukaryota</taxon>
        <taxon>Fungi</taxon>
        <taxon>Fungi incertae sedis</taxon>
        <taxon>Zoopagomycota</taxon>
        <taxon>Zoopagomycotina</taxon>
        <taxon>Zoopagomycetes</taxon>
        <taxon>Zoopagales</taxon>
        <taxon>Sigmoideomycetaceae</taxon>
        <taxon>Thamnocephalis</taxon>
    </lineage>
</organism>
<evidence type="ECO:0000256" key="3">
    <source>
        <dbReference type="ARBA" id="ARBA00022525"/>
    </source>
</evidence>
<keyword evidence="5" id="KW-0732">Signal</keyword>
<feature type="active site" description="Charge relay system" evidence="8 9">
    <location>
        <position position="323"/>
    </location>
</feature>
<dbReference type="GO" id="GO:0005615">
    <property type="term" value="C:extracellular space"/>
    <property type="evidence" value="ECO:0007669"/>
    <property type="project" value="TreeGrafter"/>
</dbReference>
<dbReference type="InterPro" id="IPR003137">
    <property type="entry name" value="PA_domain"/>
</dbReference>
<protein>
    <submittedName>
        <fullName evidence="13">Peptidase S8/S53 domain-containing protein</fullName>
    </submittedName>
</protein>
<dbReference type="GO" id="GO:0004252">
    <property type="term" value="F:serine-type endopeptidase activity"/>
    <property type="evidence" value="ECO:0007669"/>
    <property type="project" value="UniProtKB-UniRule"/>
</dbReference>
<evidence type="ECO:0000313" key="14">
    <source>
        <dbReference type="Proteomes" id="UP000271241"/>
    </source>
</evidence>
<feature type="domain" description="Peptidase S8/S53" evidence="11">
    <location>
        <begin position="28"/>
        <end position="102"/>
    </location>
</feature>
<dbReference type="InterPro" id="IPR000209">
    <property type="entry name" value="Peptidase_S8/S53_dom"/>
</dbReference>
<evidence type="ECO:0000259" key="12">
    <source>
        <dbReference type="Pfam" id="PF02225"/>
    </source>
</evidence>
<feature type="active site" description="Charge relay system" evidence="8 9">
    <location>
        <position position="37"/>
    </location>
</feature>
<dbReference type="PROSITE" id="PS51892">
    <property type="entry name" value="SUBTILASE"/>
    <property type="match status" value="1"/>
</dbReference>
<dbReference type="InterPro" id="IPR015500">
    <property type="entry name" value="Peptidase_S8_subtilisin-rel"/>
</dbReference>
<evidence type="ECO:0000256" key="2">
    <source>
        <dbReference type="ARBA" id="ARBA00022512"/>
    </source>
</evidence>
<evidence type="ECO:0000256" key="7">
    <source>
        <dbReference type="ARBA" id="ARBA00022825"/>
    </source>
</evidence>
<sequence>MSQGVPLGSPVHGVTGTEAIHETYGLTGQGVRVAVVDSGVDYKHPGLEGWLGPGCRISFGYDLVDNDADPYDDCDGHGTHVMGILAANDTRVQIIAPGATFGAYQRAQVINISIGFPDVWPDYPLSHTAQYYVERGVVIVAAAGNQGVAGLWRIGSSASAPGVIAACSFDASQYRAFYFTISGVKEHIDYFFSPPAGVDTDTDGSVHLGQYPIVSMALLEPDNTDACQPIQTRLDGRVVMVKRGGICTTDDKADNARNAGAAAVIVYNNVMIFKGHNALPSYISPWGLSPDFNLKPDVCGLGGFILSTFPLSRGGYATLSGTSRAAPYIAGVAALYLQMDGTQQADAVRRKLMNSARPYLSKPSDKMLTSAAKQGAGLSLNGDAYHTQPVSSTGSIHDEAYAGCCN</sequence>
<keyword evidence="2" id="KW-0134">Cell wall</keyword>
<dbReference type="PANTHER" id="PTHR43806:SF66">
    <property type="entry name" value="SERIN ENDOPEPTIDASE"/>
    <property type="match status" value="1"/>
</dbReference>
<feature type="active site" description="Charge relay system" evidence="8 9">
    <location>
        <position position="77"/>
    </location>
</feature>
<comment type="similarity">
    <text evidence="1 9 10">Belongs to the peptidase S8 family.</text>
</comment>
<evidence type="ECO:0000313" key="13">
    <source>
        <dbReference type="EMBL" id="RKP09338.1"/>
    </source>
</evidence>
<dbReference type="OrthoDB" id="206201at2759"/>
<feature type="domain" description="PA" evidence="12">
    <location>
        <begin position="212"/>
        <end position="270"/>
    </location>
</feature>
<dbReference type="PANTHER" id="PTHR43806">
    <property type="entry name" value="PEPTIDASE S8"/>
    <property type="match status" value="1"/>
</dbReference>
<dbReference type="PRINTS" id="PR00723">
    <property type="entry name" value="SUBTILISIN"/>
</dbReference>
<evidence type="ECO:0000256" key="10">
    <source>
        <dbReference type="RuleBase" id="RU003355"/>
    </source>
</evidence>
<dbReference type="EMBL" id="KZ992521">
    <property type="protein sequence ID" value="RKP09338.1"/>
    <property type="molecule type" value="Genomic_DNA"/>
</dbReference>
<dbReference type="SUPFAM" id="SSF52025">
    <property type="entry name" value="PA domain"/>
    <property type="match status" value="1"/>
</dbReference>
<name>A0A4P9XT49_9FUNG</name>
<dbReference type="PROSITE" id="PS00136">
    <property type="entry name" value="SUBTILASE_ASP"/>
    <property type="match status" value="1"/>
</dbReference>